<dbReference type="EMBL" id="LAZR01000028">
    <property type="protein sequence ID" value="KKO03142.1"/>
    <property type="molecule type" value="Genomic_DNA"/>
</dbReference>
<feature type="transmembrane region" description="Helical" evidence="8">
    <location>
        <begin position="88"/>
        <end position="109"/>
    </location>
</feature>
<dbReference type="SUPFAM" id="SSF81345">
    <property type="entry name" value="ABC transporter involved in vitamin B12 uptake, BtuC"/>
    <property type="match status" value="1"/>
</dbReference>
<protein>
    <submittedName>
        <fullName evidence="9">Uncharacterized protein</fullName>
    </submittedName>
</protein>
<feature type="transmembrane region" description="Helical" evidence="8">
    <location>
        <begin position="304"/>
        <end position="323"/>
    </location>
</feature>
<evidence type="ECO:0000256" key="5">
    <source>
        <dbReference type="ARBA" id="ARBA00022692"/>
    </source>
</evidence>
<comment type="subcellular location">
    <subcellularLocation>
        <location evidence="1">Cell membrane</location>
        <topology evidence="1">Multi-pass membrane protein</topology>
    </subcellularLocation>
</comment>
<evidence type="ECO:0000256" key="2">
    <source>
        <dbReference type="ARBA" id="ARBA00007935"/>
    </source>
</evidence>
<reference evidence="9" key="1">
    <citation type="journal article" date="2015" name="Nature">
        <title>Complex archaea that bridge the gap between prokaryotes and eukaryotes.</title>
        <authorList>
            <person name="Spang A."/>
            <person name="Saw J.H."/>
            <person name="Jorgensen S.L."/>
            <person name="Zaremba-Niedzwiedzka K."/>
            <person name="Martijn J."/>
            <person name="Lind A.E."/>
            <person name="van Eijk R."/>
            <person name="Schleper C."/>
            <person name="Guy L."/>
            <person name="Ettema T.J."/>
        </authorList>
    </citation>
    <scope>NUCLEOTIDE SEQUENCE</scope>
</reference>
<feature type="transmembrane region" description="Helical" evidence="8">
    <location>
        <begin position="147"/>
        <end position="169"/>
    </location>
</feature>
<keyword evidence="3" id="KW-0813">Transport</keyword>
<dbReference type="Gene3D" id="1.10.3470.10">
    <property type="entry name" value="ABC transporter involved in vitamin B12 uptake, BtuC"/>
    <property type="match status" value="1"/>
</dbReference>
<evidence type="ECO:0000256" key="3">
    <source>
        <dbReference type="ARBA" id="ARBA00022448"/>
    </source>
</evidence>
<comment type="caution">
    <text evidence="9">The sequence shown here is derived from an EMBL/GenBank/DDBJ whole genome shotgun (WGS) entry which is preliminary data.</text>
</comment>
<keyword evidence="7 8" id="KW-0472">Membrane</keyword>
<accession>A0A0F9XUR9</accession>
<keyword evidence="5 8" id="KW-0812">Transmembrane</keyword>
<keyword evidence="6 8" id="KW-1133">Transmembrane helix</keyword>
<evidence type="ECO:0000256" key="7">
    <source>
        <dbReference type="ARBA" id="ARBA00023136"/>
    </source>
</evidence>
<evidence type="ECO:0000256" key="1">
    <source>
        <dbReference type="ARBA" id="ARBA00004651"/>
    </source>
</evidence>
<name>A0A0F9XUR9_9ZZZZ</name>
<feature type="transmembrane region" description="Helical" evidence="8">
    <location>
        <begin position="57"/>
        <end position="76"/>
    </location>
</feature>
<dbReference type="GO" id="GO:0022857">
    <property type="term" value="F:transmembrane transporter activity"/>
    <property type="evidence" value="ECO:0007669"/>
    <property type="project" value="InterPro"/>
</dbReference>
<keyword evidence="4" id="KW-1003">Cell membrane</keyword>
<proteinExistence type="inferred from homology"/>
<dbReference type="GO" id="GO:0005886">
    <property type="term" value="C:plasma membrane"/>
    <property type="evidence" value="ECO:0007669"/>
    <property type="project" value="UniProtKB-SubCell"/>
</dbReference>
<dbReference type="InterPro" id="IPR037294">
    <property type="entry name" value="ABC_BtuC-like"/>
</dbReference>
<dbReference type="Pfam" id="PF01032">
    <property type="entry name" value="FecCD"/>
    <property type="match status" value="1"/>
</dbReference>
<dbReference type="InterPro" id="IPR000522">
    <property type="entry name" value="ABC_transptr_permease_BtuC"/>
</dbReference>
<dbReference type="GO" id="GO:0033214">
    <property type="term" value="P:siderophore-iron import into cell"/>
    <property type="evidence" value="ECO:0007669"/>
    <property type="project" value="TreeGrafter"/>
</dbReference>
<feature type="transmembrane region" description="Helical" evidence="8">
    <location>
        <begin position="274"/>
        <end position="292"/>
    </location>
</feature>
<evidence type="ECO:0000256" key="8">
    <source>
        <dbReference type="SAM" id="Phobius"/>
    </source>
</evidence>
<feature type="transmembrane region" description="Helical" evidence="8">
    <location>
        <begin position="232"/>
        <end position="262"/>
    </location>
</feature>
<gene>
    <name evidence="9" type="ORF">LCGC14_0100630</name>
</gene>
<feature type="transmembrane region" description="Helical" evidence="8">
    <location>
        <begin position="115"/>
        <end position="135"/>
    </location>
</feature>
<sequence>MSHSLKLLSLLALLVLSALLSLASGVTWIAPGQLIRALLGHADDLGQVHDLVLTTRLSRTLMGMAVGASLAVAGALRQALTRNPLASPGLFGVNAGATFAIILGITVFGLTAQQHWLWCAFVGAALAGSLVWIIGNSGQGSLNPLRIVLAGAAITALFSAFSQALLVVNQEGLDTVLFWLAGSLSERDLAVAAPLLLCVLLALMGSLLLAGHVNVLSAGESIAVGLGQRTGLIRLLMGILVICLAGSAVALAGSIGFIGLLVPHMVRKGVSVDHRWLLPGCALAGASLLLLADTLARVVILPQEVPVGVMTALFGAPFFIALIRRGGRYA</sequence>
<dbReference type="AlphaFoldDB" id="A0A0F9XUR9"/>
<feature type="transmembrane region" description="Helical" evidence="8">
    <location>
        <begin position="189"/>
        <end position="211"/>
    </location>
</feature>
<dbReference type="PANTHER" id="PTHR30472:SF1">
    <property type="entry name" value="FE(3+) DICITRATE TRANSPORT SYSTEM PERMEASE PROTEIN FECC-RELATED"/>
    <property type="match status" value="1"/>
</dbReference>
<evidence type="ECO:0000313" key="9">
    <source>
        <dbReference type="EMBL" id="KKO03142.1"/>
    </source>
</evidence>
<dbReference type="FunFam" id="1.10.3470.10:FF:000001">
    <property type="entry name" value="Vitamin B12 ABC transporter permease BtuC"/>
    <property type="match status" value="1"/>
</dbReference>
<evidence type="ECO:0000256" key="4">
    <source>
        <dbReference type="ARBA" id="ARBA00022475"/>
    </source>
</evidence>
<dbReference type="PANTHER" id="PTHR30472">
    <property type="entry name" value="FERRIC ENTEROBACTIN TRANSPORT SYSTEM PERMEASE PROTEIN"/>
    <property type="match status" value="1"/>
</dbReference>
<dbReference type="CDD" id="cd06550">
    <property type="entry name" value="TM_ABC_iron-siderophores_like"/>
    <property type="match status" value="1"/>
</dbReference>
<organism evidence="9">
    <name type="scientific">marine sediment metagenome</name>
    <dbReference type="NCBI Taxonomy" id="412755"/>
    <lineage>
        <taxon>unclassified sequences</taxon>
        <taxon>metagenomes</taxon>
        <taxon>ecological metagenomes</taxon>
    </lineage>
</organism>
<evidence type="ECO:0000256" key="6">
    <source>
        <dbReference type="ARBA" id="ARBA00022989"/>
    </source>
</evidence>
<comment type="similarity">
    <text evidence="2">Belongs to the binding-protein-dependent transport system permease family. FecCD subfamily.</text>
</comment>